<name>A0AA48X508_9CAUD</name>
<accession>A0AA48X508</accession>
<evidence type="ECO:0000313" key="1">
    <source>
        <dbReference type="EMBL" id="QXM18658.1"/>
    </source>
</evidence>
<reference evidence="2" key="1">
    <citation type="submission" date="2021-05" db="EMBL/GenBank/DDBJ databases">
        <authorList>
            <person name="Kupczok A."/>
            <person name="Weidenbach K."/>
            <person name="Wolf S."/>
            <person name="Fischer M.A."/>
            <person name="Kern T."/>
            <person name="Reetz J."/>
            <person name="Urbanska N."/>
            <person name="Kunzel S."/>
            <person name="Schmitz R.A."/>
            <person name="Rother M."/>
        </authorList>
    </citation>
    <scope>NUCLEOTIDE SEQUENCE [LARGE SCALE GENOMIC DNA]</scope>
</reference>
<proteinExistence type="predicted"/>
<evidence type="ECO:0000313" key="2">
    <source>
        <dbReference type="Proteomes" id="UP000827556"/>
    </source>
</evidence>
<dbReference type="EMBL" id="MZ171369">
    <property type="protein sequence ID" value="QXM18658.1"/>
    <property type="molecule type" value="Genomic_DNA"/>
</dbReference>
<sequence length="123" mass="12876">MGAVLMADDQEIRLFRDGDQWCALRGGDLQEGVSGFGLTPEAALMELLGQEGGSIGVALRGHEAIAAAMRTSLVVLNRTEDVCQALADSGEGYVCSGCPADDTVCVVQTVRDLLIESLSKEGC</sequence>
<organism evidence="1 2">
    <name type="scientific">Methanoculleus virus Blf4</name>
    <dbReference type="NCBI Taxonomy" id="3070925"/>
    <lineage>
        <taxon>Viruses</taxon>
        <taxon>Duplodnaviria</taxon>
        <taxon>Heunggongvirae</taxon>
        <taxon>Uroviricota</taxon>
        <taxon>Caudoviricetes</taxon>
        <taxon>Pungoviridae</taxon>
        <taxon>Flagovirus</taxon>
        <taxon>Flagovirus limi</taxon>
    </lineage>
</organism>
<dbReference type="Proteomes" id="UP000827556">
    <property type="component" value="Segment"/>
</dbReference>
<protein>
    <submittedName>
        <fullName evidence="1">Uncharacterized protein</fullName>
    </submittedName>
</protein>
<keyword evidence="2" id="KW-1185">Reference proteome</keyword>